<dbReference type="EMBL" id="JBHTLM010000009">
    <property type="protein sequence ID" value="MFD1177405.1"/>
    <property type="molecule type" value="Genomic_DNA"/>
</dbReference>
<reference evidence="10" key="1">
    <citation type="journal article" date="2019" name="Int. J. Syst. Evol. Microbiol.">
        <title>The Global Catalogue of Microorganisms (GCM) 10K type strain sequencing project: providing services to taxonomists for standard genome sequencing and annotation.</title>
        <authorList>
            <consortium name="The Broad Institute Genomics Platform"/>
            <consortium name="The Broad Institute Genome Sequencing Center for Infectious Disease"/>
            <person name="Wu L."/>
            <person name="Ma J."/>
        </authorList>
    </citation>
    <scope>NUCLEOTIDE SEQUENCE [LARGE SCALE GENOMIC DNA]</scope>
    <source>
        <strain evidence="10">CCUG 59189</strain>
    </source>
</reference>
<feature type="transmembrane region" description="Helical" evidence="7">
    <location>
        <begin position="101"/>
        <end position="120"/>
    </location>
</feature>
<keyword evidence="4 7" id="KW-1133">Transmembrane helix</keyword>
<evidence type="ECO:0000256" key="4">
    <source>
        <dbReference type="ARBA" id="ARBA00022989"/>
    </source>
</evidence>
<dbReference type="InterPro" id="IPR035973">
    <property type="entry name" value="Cyt_c_oxidase_su3-like_sf"/>
</dbReference>
<comment type="subcellular location">
    <subcellularLocation>
        <location evidence="6">Cell membrane</location>
        <topology evidence="6">Multi-pass membrane protein</topology>
    </subcellularLocation>
    <subcellularLocation>
        <location evidence="1">Membrane</location>
        <topology evidence="1">Multi-pass membrane protein</topology>
    </subcellularLocation>
</comment>
<dbReference type="Pfam" id="PF00510">
    <property type="entry name" value="COX3"/>
    <property type="match status" value="1"/>
</dbReference>
<organism evidence="9 10">
    <name type="scientific">Paenibacillus puldeungensis</name>
    <dbReference type="NCBI Taxonomy" id="696536"/>
    <lineage>
        <taxon>Bacteria</taxon>
        <taxon>Bacillati</taxon>
        <taxon>Bacillota</taxon>
        <taxon>Bacilli</taxon>
        <taxon>Bacillales</taxon>
        <taxon>Paenibacillaceae</taxon>
        <taxon>Paenibacillus</taxon>
    </lineage>
</organism>
<dbReference type="PANTHER" id="PTHR11403:SF9">
    <property type="entry name" value="CYTOCHROME C OXIDASE SUBUNIT 3"/>
    <property type="match status" value="1"/>
</dbReference>
<dbReference type="InterPro" id="IPR024791">
    <property type="entry name" value="Cyt_c/ubiquinol_Oxase_su3"/>
</dbReference>
<accession>A0ABW3RZ11</accession>
<dbReference type="PROSITE" id="PS50253">
    <property type="entry name" value="COX3"/>
    <property type="match status" value="1"/>
</dbReference>
<keyword evidence="10" id="KW-1185">Reference proteome</keyword>
<comment type="caution">
    <text evidence="9">The sequence shown here is derived from an EMBL/GenBank/DDBJ whole genome shotgun (WGS) entry which is preliminary data.</text>
</comment>
<comment type="similarity">
    <text evidence="2 6">Belongs to the cytochrome c oxidase subunit 3 family.</text>
</comment>
<dbReference type="Gene3D" id="1.20.120.80">
    <property type="entry name" value="Cytochrome c oxidase, subunit III, four-helix bundle"/>
    <property type="match status" value="1"/>
</dbReference>
<evidence type="ECO:0000256" key="6">
    <source>
        <dbReference type="RuleBase" id="RU003376"/>
    </source>
</evidence>
<evidence type="ECO:0000256" key="2">
    <source>
        <dbReference type="ARBA" id="ARBA00010581"/>
    </source>
</evidence>
<dbReference type="Proteomes" id="UP001597262">
    <property type="component" value="Unassembled WGS sequence"/>
</dbReference>
<protein>
    <submittedName>
        <fullName evidence="9">Cytochrome c oxidase subunit 3</fullName>
    </submittedName>
</protein>
<dbReference type="SUPFAM" id="SSF81452">
    <property type="entry name" value="Cytochrome c oxidase subunit III-like"/>
    <property type="match status" value="1"/>
</dbReference>
<proteinExistence type="inferred from homology"/>
<feature type="domain" description="Heme-copper oxidase subunit III family profile" evidence="8">
    <location>
        <begin position="29"/>
        <end position="206"/>
    </location>
</feature>
<evidence type="ECO:0000313" key="9">
    <source>
        <dbReference type="EMBL" id="MFD1177405.1"/>
    </source>
</evidence>
<feature type="transmembrane region" description="Helical" evidence="7">
    <location>
        <begin position="185"/>
        <end position="205"/>
    </location>
</feature>
<evidence type="ECO:0000313" key="10">
    <source>
        <dbReference type="Proteomes" id="UP001597262"/>
    </source>
</evidence>
<feature type="transmembrane region" description="Helical" evidence="7">
    <location>
        <begin position="70"/>
        <end position="89"/>
    </location>
</feature>
<feature type="transmembrane region" description="Helical" evidence="7">
    <location>
        <begin position="140"/>
        <end position="164"/>
    </location>
</feature>
<dbReference type="RefSeq" id="WP_379319851.1">
    <property type="nucleotide sequence ID" value="NZ_JBHTLM010000009.1"/>
</dbReference>
<feature type="transmembrane region" description="Helical" evidence="7">
    <location>
        <begin position="29"/>
        <end position="50"/>
    </location>
</feature>
<evidence type="ECO:0000256" key="7">
    <source>
        <dbReference type="SAM" id="Phobius"/>
    </source>
</evidence>
<evidence type="ECO:0000256" key="1">
    <source>
        <dbReference type="ARBA" id="ARBA00004141"/>
    </source>
</evidence>
<dbReference type="PANTHER" id="PTHR11403">
    <property type="entry name" value="CYTOCHROME C OXIDASE SUBUNIT III"/>
    <property type="match status" value="1"/>
</dbReference>
<evidence type="ECO:0000256" key="5">
    <source>
        <dbReference type="ARBA" id="ARBA00023136"/>
    </source>
</evidence>
<sequence>MTTPHTTHTEAVLPHEPEKATLEGRNKILGFWLFLGGEAVLFGTLFATFLTLRHQVADGPSGSELFNLPMTAAATFILLASSLTSVFAIQAMHRFDKKKLAGWLGATVLLGLGFLVLEIYEFAEYMIHEDYSMTTSAFSSAFYTLVGFHGAHVLFGILWISLLIGQLFKKGLTLVTAPKIYVSAIYWHFIDVVWVFIFTVVYLLGKVGA</sequence>
<gene>
    <name evidence="9" type="ORF">ACFQ3W_14005</name>
</gene>
<dbReference type="InterPro" id="IPR013833">
    <property type="entry name" value="Cyt_c_oxidase_su3_a-hlx"/>
</dbReference>
<keyword evidence="3 6" id="KW-0812">Transmembrane</keyword>
<dbReference type="InterPro" id="IPR000298">
    <property type="entry name" value="Cyt_c_oxidase-like_su3"/>
</dbReference>
<evidence type="ECO:0000259" key="8">
    <source>
        <dbReference type="PROSITE" id="PS50253"/>
    </source>
</evidence>
<keyword evidence="5 7" id="KW-0472">Membrane</keyword>
<evidence type="ECO:0000256" key="3">
    <source>
        <dbReference type="ARBA" id="ARBA00022692"/>
    </source>
</evidence>
<name>A0ABW3RZ11_9BACL</name>